<evidence type="ECO:0000256" key="11">
    <source>
        <dbReference type="SAM" id="Phobius"/>
    </source>
</evidence>
<dbReference type="Proteomes" id="UP000007875">
    <property type="component" value="Unassembled WGS sequence"/>
</dbReference>
<dbReference type="eggNOG" id="ENOG502S4Q3">
    <property type="taxonomic scope" value="Eukaryota"/>
</dbReference>
<evidence type="ECO:0000313" key="13">
    <source>
        <dbReference type="Proteomes" id="UP000007875"/>
    </source>
</evidence>
<dbReference type="Pfam" id="PF11779">
    <property type="entry name" value="SPT_ssu-like"/>
    <property type="match status" value="1"/>
</dbReference>
<comment type="pathway">
    <text evidence="2">Lipid metabolism; sphingolipid metabolism.</text>
</comment>
<comment type="subcellular location">
    <subcellularLocation>
        <location evidence="1">Endoplasmic reticulum membrane</location>
        <topology evidence="1">Multi-pass membrane protein</topology>
    </subcellularLocation>
</comment>
<sequence>MAFEYKHPKQPKTLFGYVEWLYFIYCLTTGIYMLDAWERYVFNSCLILVLSMSFYTAYAFLPQHIFAHALTLRVIGHLKFYFFTSCKISQYIVRCQDFFNMLDCVMSKLYRFFVMLLLLLVTCFLILMHISITNKFYTRYSHSFSG</sequence>
<dbReference type="PANTHER" id="PTHR47084:SF1">
    <property type="entry name" value="SERINE PALMITOYLTRANSFERASE SMALL SUBUNIT A"/>
    <property type="match status" value="1"/>
</dbReference>
<evidence type="ECO:0000256" key="9">
    <source>
        <dbReference type="ARBA" id="ARBA00023136"/>
    </source>
</evidence>
<comment type="similarity">
    <text evidence="10">Belongs to the SPTSS family. SPTSSA subfamily.</text>
</comment>
<dbReference type="GeneTree" id="ENSGT00970000195111"/>
<comment type="pathway">
    <text evidence="3">Sphingolipid metabolism.</text>
</comment>
<protein>
    <submittedName>
        <fullName evidence="12">Uncharacterized protein</fullName>
    </submittedName>
</protein>
<reference evidence="12" key="2">
    <citation type="submission" date="2025-08" db="UniProtKB">
        <authorList>
            <consortium name="Ensembl"/>
        </authorList>
    </citation>
    <scope>IDENTIFICATION</scope>
</reference>
<dbReference type="HOGENOM" id="CLU_1776810_0_0_1"/>
<evidence type="ECO:0000256" key="8">
    <source>
        <dbReference type="ARBA" id="ARBA00023098"/>
    </source>
</evidence>
<proteinExistence type="inferred from homology"/>
<keyword evidence="6" id="KW-0746">Sphingolipid metabolism</keyword>
<feature type="transmembrane region" description="Helical" evidence="11">
    <location>
        <begin position="40"/>
        <end position="61"/>
    </location>
</feature>
<evidence type="ECO:0000256" key="6">
    <source>
        <dbReference type="ARBA" id="ARBA00022919"/>
    </source>
</evidence>
<evidence type="ECO:0000256" key="2">
    <source>
        <dbReference type="ARBA" id="ARBA00004760"/>
    </source>
</evidence>
<dbReference type="UniPathway" id="UPA00222"/>
<feature type="transmembrane region" description="Helical" evidence="11">
    <location>
        <begin position="109"/>
        <end position="132"/>
    </location>
</feature>
<dbReference type="InParanoid" id="H2Z1J7"/>
<organism evidence="12 13">
    <name type="scientific">Ciona savignyi</name>
    <name type="common">Pacific transparent sea squirt</name>
    <dbReference type="NCBI Taxonomy" id="51511"/>
    <lineage>
        <taxon>Eukaryota</taxon>
        <taxon>Metazoa</taxon>
        <taxon>Chordata</taxon>
        <taxon>Tunicata</taxon>
        <taxon>Ascidiacea</taxon>
        <taxon>Phlebobranchia</taxon>
        <taxon>Cionidae</taxon>
        <taxon>Ciona</taxon>
    </lineage>
</organism>
<keyword evidence="4 11" id="KW-0812">Transmembrane</keyword>
<evidence type="ECO:0000256" key="5">
    <source>
        <dbReference type="ARBA" id="ARBA00022824"/>
    </source>
</evidence>
<evidence type="ECO:0000256" key="1">
    <source>
        <dbReference type="ARBA" id="ARBA00004477"/>
    </source>
</evidence>
<keyword evidence="8" id="KW-0443">Lipid metabolism</keyword>
<dbReference type="GO" id="GO:0046513">
    <property type="term" value="P:ceramide biosynthetic process"/>
    <property type="evidence" value="ECO:0007669"/>
    <property type="project" value="TreeGrafter"/>
</dbReference>
<evidence type="ECO:0000313" key="12">
    <source>
        <dbReference type="Ensembl" id="ENSCSAVP00000011459.1"/>
    </source>
</evidence>
<reference evidence="13" key="1">
    <citation type="submission" date="2003-08" db="EMBL/GenBank/DDBJ databases">
        <authorList>
            <person name="Birren B."/>
            <person name="Nusbaum C."/>
            <person name="Abebe A."/>
            <person name="Abouelleil A."/>
            <person name="Adekoya E."/>
            <person name="Ait-zahra M."/>
            <person name="Allen N."/>
            <person name="Allen T."/>
            <person name="An P."/>
            <person name="Anderson M."/>
            <person name="Anderson S."/>
            <person name="Arachchi H."/>
            <person name="Armbruster J."/>
            <person name="Bachantsang P."/>
            <person name="Baldwin J."/>
            <person name="Barry A."/>
            <person name="Bayul T."/>
            <person name="Blitshsteyn B."/>
            <person name="Bloom T."/>
            <person name="Blye J."/>
            <person name="Boguslavskiy L."/>
            <person name="Borowsky M."/>
            <person name="Boukhgalter B."/>
            <person name="Brunache A."/>
            <person name="Butler J."/>
            <person name="Calixte N."/>
            <person name="Calvo S."/>
            <person name="Camarata J."/>
            <person name="Campo K."/>
            <person name="Chang J."/>
            <person name="Cheshatsang Y."/>
            <person name="Citroen M."/>
            <person name="Collymore A."/>
            <person name="Considine T."/>
            <person name="Cook A."/>
            <person name="Cooke P."/>
            <person name="Corum B."/>
            <person name="Cuomo C."/>
            <person name="David R."/>
            <person name="Dawoe T."/>
            <person name="Degray S."/>
            <person name="Dodge S."/>
            <person name="Dooley K."/>
            <person name="Dorje P."/>
            <person name="Dorjee K."/>
            <person name="Dorris L."/>
            <person name="Duffey N."/>
            <person name="Dupes A."/>
            <person name="Elkins T."/>
            <person name="Engels R."/>
            <person name="Erickson J."/>
            <person name="Farina A."/>
            <person name="Faro S."/>
            <person name="Ferreira P."/>
            <person name="Fischer H."/>
            <person name="Fitzgerald M."/>
            <person name="Foley K."/>
            <person name="Gage D."/>
            <person name="Galagan J."/>
            <person name="Gearin G."/>
            <person name="Gnerre S."/>
            <person name="Gnirke A."/>
            <person name="Goyette A."/>
            <person name="Graham J."/>
            <person name="Grandbois E."/>
            <person name="Gyaltsen K."/>
            <person name="Hafez N."/>
            <person name="Hagopian D."/>
            <person name="Hagos B."/>
            <person name="Hall J."/>
            <person name="Hatcher B."/>
            <person name="Heller A."/>
            <person name="Higgins H."/>
            <person name="Honan T."/>
            <person name="Horn A."/>
            <person name="Houde N."/>
            <person name="Hughes L."/>
            <person name="Hulme W."/>
            <person name="Husby E."/>
            <person name="Iliev I."/>
            <person name="Jaffe D."/>
            <person name="Jones C."/>
            <person name="Kamal M."/>
            <person name="Kamat A."/>
            <person name="Kamvysselis M."/>
            <person name="Karlsson E."/>
            <person name="Kells C."/>
            <person name="Kieu A."/>
            <person name="Kisner P."/>
            <person name="Kodira C."/>
            <person name="Kulbokas E."/>
            <person name="Labutti K."/>
            <person name="Lama D."/>
            <person name="Landers T."/>
            <person name="Leger J."/>
            <person name="Levine S."/>
            <person name="Lewis D."/>
            <person name="Lewis T."/>
            <person name="Lindblad-toh K."/>
            <person name="Liu X."/>
            <person name="Lokyitsang T."/>
            <person name="Lokyitsang Y."/>
            <person name="Lucien O."/>
            <person name="Lui A."/>
            <person name="Ma L.J."/>
            <person name="Mabbitt R."/>
            <person name="Macdonald J."/>
            <person name="Maclean C."/>
            <person name="Major J."/>
            <person name="Manning J."/>
            <person name="Marabella R."/>
            <person name="Maru K."/>
            <person name="Matthews C."/>
            <person name="Mauceli E."/>
            <person name="Mccarthy M."/>
            <person name="Mcdonough S."/>
            <person name="Mcghee T."/>
            <person name="Meldrim J."/>
            <person name="Meneus L."/>
            <person name="Mesirov J."/>
            <person name="Mihalev A."/>
            <person name="Mihova T."/>
            <person name="Mikkelsen T."/>
            <person name="Mlenga V."/>
            <person name="Moru K."/>
            <person name="Mozes J."/>
            <person name="Mulrain L."/>
            <person name="Munson G."/>
            <person name="Naylor J."/>
            <person name="Newes C."/>
            <person name="Nguyen C."/>
            <person name="Nguyen N."/>
            <person name="Nguyen T."/>
            <person name="Nicol R."/>
            <person name="Nielsen C."/>
            <person name="Nizzari M."/>
            <person name="Norbu C."/>
            <person name="Norbu N."/>
            <person name="O'donnell P."/>
            <person name="Okoawo O."/>
            <person name="O'leary S."/>
            <person name="Omotosho B."/>
            <person name="O'neill K."/>
            <person name="Osman S."/>
            <person name="Parker S."/>
            <person name="Perrin D."/>
            <person name="Phunkhang P."/>
            <person name="Piqani B."/>
            <person name="Purcell S."/>
            <person name="Rachupka T."/>
            <person name="Ramasamy U."/>
            <person name="Rameau R."/>
            <person name="Ray V."/>
            <person name="Raymond C."/>
            <person name="Retta R."/>
            <person name="Richardson S."/>
            <person name="Rise C."/>
            <person name="Rodriguez J."/>
            <person name="Rogers J."/>
            <person name="Rogov P."/>
            <person name="Rutman M."/>
            <person name="Schupbach R."/>
            <person name="Seaman C."/>
            <person name="Settipalli S."/>
            <person name="Sharpe T."/>
            <person name="Sheridan J."/>
            <person name="Sherpa N."/>
            <person name="Shi J."/>
            <person name="Smirnov S."/>
            <person name="Smith C."/>
            <person name="Sougnez C."/>
            <person name="Spencer B."/>
            <person name="Stalker J."/>
            <person name="Stange-thomann N."/>
            <person name="Stavropoulos S."/>
            <person name="Stetson K."/>
            <person name="Stone C."/>
            <person name="Stone S."/>
            <person name="Stubbs M."/>
            <person name="Talamas J."/>
            <person name="Tchuinga P."/>
            <person name="Tenzing P."/>
            <person name="Tesfaye S."/>
            <person name="Theodore J."/>
            <person name="Thoulutsang Y."/>
            <person name="Topham K."/>
            <person name="Towey S."/>
            <person name="Tsamla T."/>
            <person name="Tsomo N."/>
            <person name="Vallee D."/>
            <person name="Vassiliev H."/>
            <person name="Venkataraman V."/>
            <person name="Vinson J."/>
            <person name="Vo A."/>
            <person name="Wade C."/>
            <person name="Wang S."/>
            <person name="Wangchuk T."/>
            <person name="Wangdi T."/>
            <person name="Whittaker C."/>
            <person name="Wilkinson J."/>
            <person name="Wu Y."/>
            <person name="Wyman D."/>
            <person name="Yadav S."/>
            <person name="Yang S."/>
            <person name="Yang X."/>
            <person name="Yeager S."/>
            <person name="Yee E."/>
            <person name="Young G."/>
            <person name="Zainoun J."/>
            <person name="Zembeck L."/>
            <person name="Zimmer A."/>
            <person name="Zody M."/>
            <person name="Lander E."/>
        </authorList>
    </citation>
    <scope>NUCLEOTIDE SEQUENCE [LARGE SCALE GENOMIC DNA]</scope>
</reference>
<dbReference type="STRING" id="51511.ENSCSAVP00000011459"/>
<dbReference type="AlphaFoldDB" id="H2Z1J7"/>
<dbReference type="GO" id="GO:0017059">
    <property type="term" value="C:serine palmitoyltransferase complex"/>
    <property type="evidence" value="ECO:0007669"/>
    <property type="project" value="TreeGrafter"/>
</dbReference>
<evidence type="ECO:0000256" key="4">
    <source>
        <dbReference type="ARBA" id="ARBA00022692"/>
    </source>
</evidence>
<keyword evidence="5" id="KW-0256">Endoplasmic reticulum</keyword>
<evidence type="ECO:0000256" key="10">
    <source>
        <dbReference type="ARBA" id="ARBA00038370"/>
    </source>
</evidence>
<dbReference type="InterPro" id="IPR024512">
    <property type="entry name" value="Ser_palmitoyltrfase_ssu-like"/>
</dbReference>
<evidence type="ECO:0000256" key="3">
    <source>
        <dbReference type="ARBA" id="ARBA00004991"/>
    </source>
</evidence>
<keyword evidence="13" id="KW-1185">Reference proteome</keyword>
<reference evidence="12" key="3">
    <citation type="submission" date="2025-09" db="UniProtKB">
        <authorList>
            <consortium name="Ensembl"/>
        </authorList>
    </citation>
    <scope>IDENTIFICATION</scope>
</reference>
<dbReference type="GO" id="GO:0004758">
    <property type="term" value="F:serine C-palmitoyltransferase activity"/>
    <property type="evidence" value="ECO:0007669"/>
    <property type="project" value="TreeGrafter"/>
</dbReference>
<keyword evidence="9 11" id="KW-0472">Membrane</keyword>
<keyword evidence="7 11" id="KW-1133">Transmembrane helix</keyword>
<dbReference type="Ensembl" id="ENSCSAVT00000011592.1">
    <property type="protein sequence ID" value="ENSCSAVP00000011459.1"/>
    <property type="gene ID" value="ENSCSAVG00000006714.1"/>
</dbReference>
<dbReference type="GO" id="GO:0005789">
    <property type="term" value="C:endoplasmic reticulum membrane"/>
    <property type="evidence" value="ECO:0007669"/>
    <property type="project" value="UniProtKB-SubCell"/>
</dbReference>
<dbReference type="InterPro" id="IPR051900">
    <property type="entry name" value="SPT_small_subunit"/>
</dbReference>
<evidence type="ECO:0000256" key="7">
    <source>
        <dbReference type="ARBA" id="ARBA00022989"/>
    </source>
</evidence>
<dbReference type="PANTHER" id="PTHR47084">
    <property type="entry name" value="SERINE PALMITOYLTRANSFERASE SMALL SUBUNIT A"/>
    <property type="match status" value="1"/>
</dbReference>
<accession>H2Z1J7</accession>
<feature type="transmembrane region" description="Helical" evidence="11">
    <location>
        <begin position="14"/>
        <end position="34"/>
    </location>
</feature>
<name>H2Z1J7_CIOSA</name>